<dbReference type="PANTHER" id="PTHR34979:SF1">
    <property type="entry name" value="INNER MEMBRANE PROTEIN YGAZ"/>
    <property type="match status" value="1"/>
</dbReference>
<dbReference type="EMBL" id="CACRST010000018">
    <property type="protein sequence ID" value="VYT13335.1"/>
    <property type="molecule type" value="Genomic_DNA"/>
</dbReference>
<keyword evidence="3" id="KW-0813">Transport</keyword>
<sequence length="243" mass="26130">MKQQSNKQCFMQGLHDGVPIALGYVAVSFTFGMMAVSGGMSAWQATLISITNLTSAGQFAGLDIMLAWGSLWEMALTQLIINLRYSLMSFSLSQKLERGIAPWHRYIMAFGVTDEIFGISAGQPGRINPFYNYGAMSVAIPGWTFGTLAGAIAGNIMPGFLVSALSVAIYGMFLAIIIPPAKKHRAVFKVVLGAMAISALFAYVPVLNRVSSGFVIIITTLLVAGAAAYFWPLEDGEEEVHES</sequence>
<evidence type="ECO:0000256" key="3">
    <source>
        <dbReference type="ARBA" id="ARBA00022448"/>
    </source>
</evidence>
<dbReference type="PANTHER" id="PTHR34979">
    <property type="entry name" value="INNER MEMBRANE PROTEIN YGAZ"/>
    <property type="match status" value="1"/>
</dbReference>
<feature type="transmembrane region" description="Helical" evidence="8">
    <location>
        <begin position="130"/>
        <end position="153"/>
    </location>
</feature>
<evidence type="ECO:0000256" key="8">
    <source>
        <dbReference type="SAM" id="Phobius"/>
    </source>
</evidence>
<keyword evidence="4" id="KW-1003">Cell membrane</keyword>
<dbReference type="RefSeq" id="WP_156354365.1">
    <property type="nucleotide sequence ID" value="NZ_CACRST010000018.1"/>
</dbReference>
<evidence type="ECO:0000313" key="9">
    <source>
        <dbReference type="EMBL" id="VYT13335.1"/>
    </source>
</evidence>
<evidence type="ECO:0000256" key="6">
    <source>
        <dbReference type="ARBA" id="ARBA00022989"/>
    </source>
</evidence>
<keyword evidence="7 8" id="KW-0472">Membrane</keyword>
<evidence type="ECO:0000256" key="7">
    <source>
        <dbReference type="ARBA" id="ARBA00023136"/>
    </source>
</evidence>
<evidence type="ECO:0000256" key="4">
    <source>
        <dbReference type="ARBA" id="ARBA00022475"/>
    </source>
</evidence>
<reference evidence="9" key="1">
    <citation type="submission" date="2019-11" db="EMBL/GenBank/DDBJ databases">
        <authorList>
            <person name="Feng L."/>
        </authorList>
    </citation>
    <scope>NUCLEOTIDE SEQUENCE</scope>
    <source>
        <strain evidence="9">BgluceraseaLFYP119</strain>
    </source>
</reference>
<evidence type="ECO:0000256" key="5">
    <source>
        <dbReference type="ARBA" id="ARBA00022692"/>
    </source>
</evidence>
<dbReference type="GO" id="GO:0005886">
    <property type="term" value="C:plasma membrane"/>
    <property type="evidence" value="ECO:0007669"/>
    <property type="project" value="UniProtKB-SubCell"/>
</dbReference>
<accession>A0A6N2U5C8</accession>
<evidence type="ECO:0000256" key="1">
    <source>
        <dbReference type="ARBA" id="ARBA00004651"/>
    </source>
</evidence>
<keyword evidence="5 8" id="KW-0812">Transmembrane</keyword>
<gene>
    <name evidence="9" type="primary">ygaZ</name>
    <name evidence="9" type="ORF">BGLFYP119_01937</name>
</gene>
<feature type="transmembrane region" description="Helical" evidence="8">
    <location>
        <begin position="210"/>
        <end position="231"/>
    </location>
</feature>
<comment type="subcellular location">
    <subcellularLocation>
        <location evidence="1">Cell membrane</location>
        <topology evidence="1">Multi-pass membrane protein</topology>
    </subcellularLocation>
</comment>
<organism evidence="9">
    <name type="scientific">Blautia glucerasea</name>
    <dbReference type="NCBI Taxonomy" id="536633"/>
    <lineage>
        <taxon>Bacteria</taxon>
        <taxon>Bacillati</taxon>
        <taxon>Bacillota</taxon>
        <taxon>Clostridia</taxon>
        <taxon>Lachnospirales</taxon>
        <taxon>Lachnospiraceae</taxon>
        <taxon>Blautia</taxon>
    </lineage>
</organism>
<proteinExistence type="inferred from homology"/>
<name>A0A6N2U5C8_9FIRM</name>
<feature type="transmembrane region" description="Helical" evidence="8">
    <location>
        <begin position="65"/>
        <end position="85"/>
    </location>
</feature>
<dbReference type="InterPro" id="IPR011606">
    <property type="entry name" value="Brnchd-chn_aa_trnsp_permease"/>
</dbReference>
<comment type="similarity">
    <text evidence="2">Belongs to the AzlC family.</text>
</comment>
<feature type="transmembrane region" description="Helical" evidence="8">
    <location>
        <begin position="159"/>
        <end position="179"/>
    </location>
</feature>
<dbReference type="AlphaFoldDB" id="A0A6N2U5C8"/>
<keyword evidence="6 8" id="KW-1133">Transmembrane helix</keyword>
<evidence type="ECO:0000256" key="2">
    <source>
        <dbReference type="ARBA" id="ARBA00010735"/>
    </source>
</evidence>
<feature type="transmembrane region" description="Helical" evidence="8">
    <location>
        <begin position="21"/>
        <end position="45"/>
    </location>
</feature>
<dbReference type="Pfam" id="PF03591">
    <property type="entry name" value="AzlC"/>
    <property type="match status" value="1"/>
</dbReference>
<feature type="transmembrane region" description="Helical" evidence="8">
    <location>
        <begin position="186"/>
        <end position="204"/>
    </location>
</feature>
<dbReference type="GO" id="GO:1903785">
    <property type="term" value="P:L-valine transmembrane transport"/>
    <property type="evidence" value="ECO:0007669"/>
    <property type="project" value="TreeGrafter"/>
</dbReference>
<protein>
    <submittedName>
        <fullName evidence="9">Inner membrane protein YgaZ</fullName>
    </submittedName>
</protein>